<dbReference type="RefSeq" id="WP_117493549.1">
    <property type="nucleotide sequence ID" value="NZ_BAABYU010000001.1"/>
</dbReference>
<protein>
    <submittedName>
        <fullName evidence="8">ABC transporter permease</fullName>
    </submittedName>
</protein>
<feature type="transmembrane region" description="Helical" evidence="6">
    <location>
        <begin position="203"/>
        <end position="221"/>
    </location>
</feature>
<feature type="transmembrane region" description="Helical" evidence="6">
    <location>
        <begin position="638"/>
        <end position="658"/>
    </location>
</feature>
<feature type="transmembrane region" description="Helical" evidence="6">
    <location>
        <begin position="283"/>
        <end position="306"/>
    </location>
</feature>
<dbReference type="OrthoDB" id="9781780at2"/>
<feature type="transmembrane region" description="Helical" evidence="6">
    <location>
        <begin position="227"/>
        <end position="255"/>
    </location>
</feature>
<sequence>MLSKLAFRNVRKTVRDYGVYLITMILVTALMFAFHSMMFSPQIKKLATVAGVMEAMIGIAAGFIVLIVSWLVRYIVAFMMEKRSREFGIYLLIGMNKKQIRKIFMKENTIFGLLAFVIGMVPGIFLEQVLTSVFYHIFGEEYTIHFHMELSTFLLTSGLYAGTYLLALWRVKRRMKKMNIRKFMDLEKKNEGDQAPVRKWRRIFLPLSICYVIGYGVILYTHRMHMVNGMILSAVLVFMIYLFFEGLAAWLFWYIERGGKGVYKKDRLFLLRQLASKIHSMKFTMGTVTILFACAVLGTSCAMMLYDYQNKMMTYQMPFDVLVFAQDPQETMKEDRDVIEEKAEVKDLFTYHIYQNGKDTVNRYLMDHLEYMKWEFDSVRRENKRDVKMNVQDGIVEAMASEAYFQMDTYMKESDYNRLRSMLGYEPVALSDGEYCIQTKPRMEKYLKQFSRENQVEAAGRTYSCQGIYTEAFGQNGHNGADYVIVLPDEAAASMEPYYTLLAADLKGEAPRGLLEELERLESRREQTIIEEKIKTYGGKKQAEEAEKFIWGSGTDEVISMTTPVLVQTDLEEELNYLLTAIAYPLIYVAAVFVCTALTVLAVQQLSDASRHRYRYDVLSKLGVKRGEVNRIIQKQLLWYYGIPILFALALGAMIVLFMGERFVLYTGIASQIWAYFAGSAAVLMVVVLLYLAVTYTGFKRNVNLKGYRL</sequence>
<dbReference type="AlphaFoldDB" id="A0A3E3K1P2"/>
<comment type="similarity">
    <text evidence="6">Belongs to the ABC-4 integral membrane protein family.</text>
</comment>
<evidence type="ECO:0000259" key="7">
    <source>
        <dbReference type="Pfam" id="PF02687"/>
    </source>
</evidence>
<evidence type="ECO:0000256" key="3">
    <source>
        <dbReference type="ARBA" id="ARBA00022692"/>
    </source>
</evidence>
<evidence type="ECO:0000313" key="8">
    <source>
        <dbReference type="EMBL" id="RGE87077.1"/>
    </source>
</evidence>
<organism evidence="8 9">
    <name type="scientific">Sellimonas intestinalis</name>
    <dbReference type="NCBI Taxonomy" id="1653434"/>
    <lineage>
        <taxon>Bacteria</taxon>
        <taxon>Bacillati</taxon>
        <taxon>Bacillota</taxon>
        <taxon>Clostridia</taxon>
        <taxon>Lachnospirales</taxon>
        <taxon>Lachnospiraceae</taxon>
        <taxon>Sellimonas</taxon>
    </lineage>
</organism>
<feature type="transmembrane region" description="Helical" evidence="6">
    <location>
        <begin position="110"/>
        <end position="138"/>
    </location>
</feature>
<evidence type="ECO:0000313" key="9">
    <source>
        <dbReference type="Proteomes" id="UP000261080"/>
    </source>
</evidence>
<proteinExistence type="inferred from homology"/>
<dbReference type="PIRSF" id="PIRSF018968">
    <property type="entry name" value="ABC_permease_BceB"/>
    <property type="match status" value="1"/>
</dbReference>
<dbReference type="GO" id="GO:0005886">
    <property type="term" value="C:plasma membrane"/>
    <property type="evidence" value="ECO:0007669"/>
    <property type="project" value="UniProtKB-SubCell"/>
</dbReference>
<evidence type="ECO:0000256" key="6">
    <source>
        <dbReference type="PIRNR" id="PIRNR018968"/>
    </source>
</evidence>
<keyword evidence="2 6" id="KW-1003">Cell membrane</keyword>
<keyword evidence="9" id="KW-1185">Reference proteome</keyword>
<evidence type="ECO:0000256" key="5">
    <source>
        <dbReference type="ARBA" id="ARBA00023136"/>
    </source>
</evidence>
<dbReference type="PANTHER" id="PTHR46795:SF3">
    <property type="entry name" value="ABC TRANSPORTER PERMEASE"/>
    <property type="match status" value="1"/>
</dbReference>
<evidence type="ECO:0000256" key="2">
    <source>
        <dbReference type="ARBA" id="ARBA00022475"/>
    </source>
</evidence>
<reference evidence="8 9" key="1">
    <citation type="submission" date="2018-08" db="EMBL/GenBank/DDBJ databases">
        <title>A genome reference for cultivated species of the human gut microbiota.</title>
        <authorList>
            <person name="Zou Y."/>
            <person name="Xue W."/>
            <person name="Luo G."/>
        </authorList>
    </citation>
    <scope>NUCLEOTIDE SEQUENCE [LARGE SCALE GENOMIC DNA]</scope>
    <source>
        <strain evidence="8 9">AF37-2AT</strain>
    </source>
</reference>
<feature type="transmembrane region" description="Helical" evidence="6">
    <location>
        <begin position="577"/>
        <end position="603"/>
    </location>
</feature>
<dbReference type="Proteomes" id="UP000261080">
    <property type="component" value="Unassembled WGS sequence"/>
</dbReference>
<gene>
    <name evidence="8" type="ORF">DW016_09070</name>
</gene>
<dbReference type="InterPro" id="IPR027022">
    <property type="entry name" value="ABC_permease_BceB-typ"/>
</dbReference>
<feature type="transmembrane region" description="Helical" evidence="6">
    <location>
        <begin position="17"/>
        <end position="35"/>
    </location>
</feature>
<comment type="caution">
    <text evidence="8">The sequence shown here is derived from an EMBL/GenBank/DDBJ whole genome shotgun (WGS) entry which is preliminary data.</text>
</comment>
<evidence type="ECO:0000256" key="1">
    <source>
        <dbReference type="ARBA" id="ARBA00004651"/>
    </source>
</evidence>
<accession>A0A3E3K1P2</accession>
<dbReference type="PANTHER" id="PTHR46795">
    <property type="entry name" value="ABC TRANSPORTER PERMEASE-RELATED-RELATED"/>
    <property type="match status" value="1"/>
</dbReference>
<feature type="domain" description="ABC3 transporter permease C-terminal" evidence="7">
    <location>
        <begin position="59"/>
        <end position="179"/>
    </location>
</feature>
<keyword evidence="3 6" id="KW-0812">Transmembrane</keyword>
<feature type="transmembrane region" description="Helical" evidence="6">
    <location>
        <begin position="150"/>
        <end position="171"/>
    </location>
</feature>
<dbReference type="InterPro" id="IPR052536">
    <property type="entry name" value="ABC-4_Integral_Memb_Prot"/>
</dbReference>
<feature type="transmembrane region" description="Helical" evidence="6">
    <location>
        <begin position="55"/>
        <end position="76"/>
    </location>
</feature>
<feature type="transmembrane region" description="Helical" evidence="6">
    <location>
        <begin position="673"/>
        <end position="699"/>
    </location>
</feature>
<dbReference type="InterPro" id="IPR003838">
    <property type="entry name" value="ABC3_permease_C"/>
</dbReference>
<keyword evidence="6" id="KW-0813">Transport</keyword>
<comment type="subcellular location">
    <subcellularLocation>
        <location evidence="1 6">Cell membrane</location>
        <topology evidence="1 6">Multi-pass membrane protein</topology>
    </subcellularLocation>
</comment>
<dbReference type="GO" id="GO:0055085">
    <property type="term" value="P:transmembrane transport"/>
    <property type="evidence" value="ECO:0007669"/>
    <property type="project" value="UniProtKB-UniRule"/>
</dbReference>
<keyword evidence="4 6" id="KW-1133">Transmembrane helix</keyword>
<dbReference type="EMBL" id="QVLX01000004">
    <property type="protein sequence ID" value="RGE87077.1"/>
    <property type="molecule type" value="Genomic_DNA"/>
</dbReference>
<dbReference type="Pfam" id="PF02687">
    <property type="entry name" value="FtsX"/>
    <property type="match status" value="1"/>
</dbReference>
<evidence type="ECO:0000256" key="4">
    <source>
        <dbReference type="ARBA" id="ARBA00022989"/>
    </source>
</evidence>
<name>A0A3E3K1P2_9FIRM</name>
<keyword evidence="5 6" id="KW-0472">Membrane</keyword>